<feature type="region of interest" description="Disordered" evidence="2">
    <location>
        <begin position="986"/>
        <end position="1049"/>
    </location>
</feature>
<organism evidence="3">
    <name type="scientific">Timema bartmani</name>
    <dbReference type="NCBI Taxonomy" id="61472"/>
    <lineage>
        <taxon>Eukaryota</taxon>
        <taxon>Metazoa</taxon>
        <taxon>Ecdysozoa</taxon>
        <taxon>Arthropoda</taxon>
        <taxon>Hexapoda</taxon>
        <taxon>Insecta</taxon>
        <taxon>Pterygota</taxon>
        <taxon>Neoptera</taxon>
        <taxon>Polyneoptera</taxon>
        <taxon>Phasmatodea</taxon>
        <taxon>Timematodea</taxon>
        <taxon>Timematoidea</taxon>
        <taxon>Timematidae</taxon>
        <taxon>Timema</taxon>
    </lineage>
</organism>
<dbReference type="PANTHER" id="PTHR39063">
    <property type="entry name" value="ORAL-FACIAL-DIGITAL SYNDROME 1 PROTEIN HOMOLOG"/>
    <property type="match status" value="1"/>
</dbReference>
<protein>
    <recommendedName>
        <fullName evidence="4">LisH domain-containing protein</fullName>
    </recommendedName>
</protein>
<gene>
    <name evidence="3" type="ORF">TBIB3V08_LOCUS11334</name>
</gene>
<dbReference type="PANTHER" id="PTHR39063:SF1">
    <property type="entry name" value="OFD1 CENTRIOLE AND CENTRIOLAR SATELLITE PROTEIN"/>
    <property type="match status" value="1"/>
</dbReference>
<evidence type="ECO:0000313" key="3">
    <source>
        <dbReference type="EMBL" id="CAD7449055.1"/>
    </source>
</evidence>
<feature type="compositionally biased region" description="Polar residues" evidence="2">
    <location>
        <begin position="1020"/>
        <end position="1031"/>
    </location>
</feature>
<evidence type="ECO:0000256" key="1">
    <source>
        <dbReference type="SAM" id="Coils"/>
    </source>
</evidence>
<feature type="compositionally biased region" description="Polar residues" evidence="2">
    <location>
        <begin position="989"/>
        <end position="1009"/>
    </location>
</feature>
<proteinExistence type="predicted"/>
<dbReference type="InterPro" id="IPR055289">
    <property type="entry name" value="OFD1"/>
</dbReference>
<feature type="region of interest" description="Disordered" evidence="2">
    <location>
        <begin position="516"/>
        <end position="547"/>
    </location>
</feature>
<keyword evidence="1" id="KW-0175">Coiled coil</keyword>
<feature type="compositionally biased region" description="Basic and acidic residues" evidence="2">
    <location>
        <begin position="823"/>
        <end position="838"/>
    </location>
</feature>
<reference evidence="3" key="1">
    <citation type="submission" date="2020-11" db="EMBL/GenBank/DDBJ databases">
        <authorList>
            <person name="Tran Van P."/>
        </authorList>
    </citation>
    <scope>NUCLEOTIDE SEQUENCE</scope>
</reference>
<dbReference type="InterPro" id="IPR006594">
    <property type="entry name" value="LisH"/>
</dbReference>
<name>A0A7R9F8S6_9NEOP</name>
<feature type="compositionally biased region" description="Polar residues" evidence="2">
    <location>
        <begin position="839"/>
        <end position="849"/>
    </location>
</feature>
<accession>A0A7R9F8S6</accession>
<evidence type="ECO:0008006" key="4">
    <source>
        <dbReference type="Google" id="ProtNLM"/>
    </source>
</evidence>
<feature type="compositionally biased region" description="Polar residues" evidence="2">
    <location>
        <begin position="179"/>
        <end position="204"/>
    </location>
</feature>
<dbReference type="AlphaFoldDB" id="A0A7R9F8S6"/>
<feature type="coiled-coil region" evidence="1">
    <location>
        <begin position="571"/>
        <end position="598"/>
    </location>
</feature>
<sequence length="1049" mass="118177">MAEENFPMLINCPKELSTEEFRSKLYKWFNDRGYLGKLQTLLRQQMISALQDTPLGTRPEGRLWCAVSPKCYAINLLIAEFLLQQEYHYTLSVFTSEVPLLRNLPEFSVTLGSVAGAVKVDGGKGLSHFQNRDVTDIMEALGFPADSDEVKALYSMYRSKRESLLTCFIRTISETSHNTTSFRSKVSPSETMSAADKTPSSSSRDSVKQLAEESNSFLMSRDDEFVKEVHKTLLETNIKNNLHESRVAQACVELKDRHSEELSRRDEAHRRRLEEIESLHRHETVEREARIQAQLTRHEEEMSVKLSRAEQAVGRQKEIMETELVTRKQQLSEMAQRLKDQQSEVSCRLHMLEDYRGEVRQQEQRFQESSQHELAQLAEKQKELDRKQQLLDQECSRLKAERDSMASVQHELEESYNRVQHMSQSLSQSHDLQEQCNLLQQELDATRHRLRKASDSHRGQQTEPMDNDNALTTSLVDQLRQENTELRGHTQQLRRRIDELTVHAAQLSAQLQEALAARPSPPLPPPLPSRRHSTVGDGSRSAPVRGRGVPARLIIHTGSSSDENSPTDEILREAHTRLRRLEEESDAVDRSYRNFRLRQSDSLFLSVPYRSASRCRHLLRQSTFPRLVQAETSVCSERPAVSMDLPSRARVSLGGAGFPPIASAPISTPSRMRVSFAPTSGRPISLLSNHYSRPAMGMLSSPIHSSNMHLSSYRRRLDTPDVAVANCQPTNTSVSYVDSLQTTTIYKTPILSNSLDNSDHEIQRESSEQMFIRDGSESQTVLSQLKNDLNTNNIVKVGNTSEAPFPFLNSLGDEYSESVIDGKTDPDIRVQKGFDKDSGTNQSNDQLQPLSTLNTTANVSTDISNVDTTNLQNKSVLVEEKHESDHEVLEQNLSAQVEIELATIYSPRKEMSGSSSESHVGEMGATEDQSAQLITVAQEVLKSAQSLEPVDNDLPVPTERFVQEHEPEEKVPQILPNVARQVPKPHVLASSTSSVESIHQQTGQSITSDETNKANKHDVSLSSMELSSDQPISVGRDSKDADVEDDDFW</sequence>
<dbReference type="GO" id="GO:0005813">
    <property type="term" value="C:centrosome"/>
    <property type="evidence" value="ECO:0007669"/>
    <property type="project" value="TreeGrafter"/>
</dbReference>
<dbReference type="PROSITE" id="PS50896">
    <property type="entry name" value="LISH"/>
    <property type="match status" value="1"/>
</dbReference>
<feature type="region of interest" description="Disordered" evidence="2">
    <location>
        <begin position="823"/>
        <end position="849"/>
    </location>
</feature>
<dbReference type="Pfam" id="PF16045">
    <property type="entry name" value="LisH_2"/>
    <property type="match status" value="1"/>
</dbReference>
<feature type="compositionally biased region" description="Pro residues" evidence="2">
    <location>
        <begin position="519"/>
        <end position="528"/>
    </location>
</feature>
<feature type="coiled-coil region" evidence="1">
    <location>
        <begin position="321"/>
        <end position="401"/>
    </location>
</feature>
<dbReference type="GO" id="GO:0036064">
    <property type="term" value="C:ciliary basal body"/>
    <property type="evidence" value="ECO:0007669"/>
    <property type="project" value="TreeGrafter"/>
</dbReference>
<evidence type="ECO:0000256" key="2">
    <source>
        <dbReference type="SAM" id="MobiDB-lite"/>
    </source>
</evidence>
<dbReference type="EMBL" id="OD571011">
    <property type="protein sequence ID" value="CAD7449055.1"/>
    <property type="molecule type" value="Genomic_DNA"/>
</dbReference>
<feature type="region of interest" description="Disordered" evidence="2">
    <location>
        <begin position="179"/>
        <end position="211"/>
    </location>
</feature>
<dbReference type="GO" id="GO:0060287">
    <property type="term" value="P:epithelial cilium movement involved in determination of left/right asymmetry"/>
    <property type="evidence" value="ECO:0007669"/>
    <property type="project" value="TreeGrafter"/>
</dbReference>
<feature type="compositionally biased region" description="Basic and acidic residues" evidence="2">
    <location>
        <begin position="1010"/>
        <end position="1019"/>
    </location>
</feature>
<dbReference type="GO" id="GO:0005576">
    <property type="term" value="C:extracellular region"/>
    <property type="evidence" value="ECO:0007669"/>
    <property type="project" value="GOC"/>
</dbReference>